<evidence type="ECO:0000259" key="2">
    <source>
        <dbReference type="PROSITE" id="PS50097"/>
    </source>
</evidence>
<evidence type="ECO:0000313" key="4">
    <source>
        <dbReference type="Proteomes" id="UP000664203"/>
    </source>
</evidence>
<protein>
    <recommendedName>
        <fullName evidence="2">BTB domain-containing protein</fullName>
    </recommendedName>
</protein>
<dbReference type="SUPFAM" id="SSF54695">
    <property type="entry name" value="POZ domain"/>
    <property type="match status" value="1"/>
</dbReference>
<feature type="region of interest" description="Disordered" evidence="1">
    <location>
        <begin position="1"/>
        <end position="25"/>
    </location>
</feature>
<accession>A0A8H3EXJ8</accession>
<dbReference type="InterPro" id="IPR011333">
    <property type="entry name" value="SKP1/BTB/POZ_sf"/>
</dbReference>
<dbReference type="Proteomes" id="UP000664203">
    <property type="component" value="Unassembled WGS sequence"/>
</dbReference>
<dbReference type="PANTHER" id="PTHR47843:SF2">
    <property type="entry name" value="BTB DOMAIN-CONTAINING PROTEIN"/>
    <property type="match status" value="1"/>
</dbReference>
<evidence type="ECO:0000256" key="1">
    <source>
        <dbReference type="SAM" id="MobiDB-lite"/>
    </source>
</evidence>
<dbReference type="InterPro" id="IPR000210">
    <property type="entry name" value="BTB/POZ_dom"/>
</dbReference>
<keyword evidence="4" id="KW-1185">Reference proteome</keyword>
<dbReference type="CDD" id="cd18186">
    <property type="entry name" value="BTB_POZ_ZBTB_KLHL-like"/>
    <property type="match status" value="1"/>
</dbReference>
<dbReference type="EMBL" id="CAJPDR010000082">
    <property type="protein sequence ID" value="CAF9915386.1"/>
    <property type="molecule type" value="Genomic_DNA"/>
</dbReference>
<gene>
    <name evidence="3" type="ORF">ALECFALPRED_010135</name>
</gene>
<proteinExistence type="predicted"/>
<dbReference type="Pfam" id="PF00651">
    <property type="entry name" value="BTB"/>
    <property type="match status" value="1"/>
</dbReference>
<reference evidence="3" key="1">
    <citation type="submission" date="2021-03" db="EMBL/GenBank/DDBJ databases">
        <authorList>
            <person name="Tagirdzhanova G."/>
        </authorList>
    </citation>
    <scope>NUCLEOTIDE SEQUENCE</scope>
</reference>
<dbReference type="Gene3D" id="3.30.710.10">
    <property type="entry name" value="Potassium Channel Kv1.1, Chain A"/>
    <property type="match status" value="1"/>
</dbReference>
<dbReference type="OrthoDB" id="194443at2759"/>
<comment type="caution">
    <text evidence="3">The sequence shown here is derived from an EMBL/GenBank/DDBJ whole genome shotgun (WGS) entry which is preliminary data.</text>
</comment>
<evidence type="ECO:0000313" key="3">
    <source>
        <dbReference type="EMBL" id="CAF9915386.1"/>
    </source>
</evidence>
<sequence>MTGMQSGAATSEGCEKNDGVDEDPPFPYDTIVTVLVGPEKDYFAIHQTLVCGQSDFFKAALGGNFKEADGTIALPEQDPATFKYFVYWLYTGSLRGLYYPETTRPTLGELADELRTEMASCSVSSVHLLEYNNSFRKAWEHAQYRDLPFASLVALYILADALHIQGLRDPIITALIEVYGLNTPGKKGANPYWDIDQSDCLKGPTRSINMAWEALQKGSNLCKLLVQLFCDSTLHIARHCIEEELHPEFVIAVGEEYAKRWFGNSPTSQWTNTGAICAFHEHDEDTCAMSKMYLENRKRMASR</sequence>
<name>A0A8H3EXJ8_9LECA</name>
<dbReference type="AlphaFoldDB" id="A0A8H3EXJ8"/>
<organism evidence="3 4">
    <name type="scientific">Alectoria fallacina</name>
    <dbReference type="NCBI Taxonomy" id="1903189"/>
    <lineage>
        <taxon>Eukaryota</taxon>
        <taxon>Fungi</taxon>
        <taxon>Dikarya</taxon>
        <taxon>Ascomycota</taxon>
        <taxon>Pezizomycotina</taxon>
        <taxon>Lecanoromycetes</taxon>
        <taxon>OSLEUM clade</taxon>
        <taxon>Lecanoromycetidae</taxon>
        <taxon>Lecanorales</taxon>
        <taxon>Lecanorineae</taxon>
        <taxon>Parmeliaceae</taxon>
        <taxon>Alectoria</taxon>
    </lineage>
</organism>
<dbReference type="PANTHER" id="PTHR47843">
    <property type="entry name" value="BTB DOMAIN-CONTAINING PROTEIN-RELATED"/>
    <property type="match status" value="1"/>
</dbReference>
<feature type="domain" description="BTB" evidence="2">
    <location>
        <begin position="30"/>
        <end position="94"/>
    </location>
</feature>
<dbReference type="PROSITE" id="PS50097">
    <property type="entry name" value="BTB"/>
    <property type="match status" value="1"/>
</dbReference>